<dbReference type="Pfam" id="PF16221">
    <property type="entry name" value="HTH_47"/>
    <property type="match status" value="1"/>
</dbReference>
<dbReference type="Proteomes" id="UP000194265">
    <property type="component" value="Chromosome"/>
</dbReference>
<feature type="domain" description="DUF4910" evidence="3">
    <location>
        <begin position="9"/>
        <end position="353"/>
    </location>
</feature>
<dbReference type="InterPro" id="IPR036388">
    <property type="entry name" value="WH-like_DNA-bd_sf"/>
</dbReference>
<sequence length="432" mass="49649">MSMEQNRMYKLISKLYKIPRSITGDGFRDSLDIIDEAIGGGLERFSIPSGTQVYDWRVPPEWVIRDGYIITPNGKKICQFKEHNLHILNYSAPIDKKLSLDELKEHIYTIPELPNAIAYVTSYYERRWGFCISYNELKELPDGEYHAFIDSEFKDDGELNYAHIIIPSTTGNTKEILISSYLCHPQMANNELSGPAVWSELIRWVRSLKHRKYTYRFVIVPETIGSICYINRNFKTLKENVVAGFVLSCIGDDGDYSVVLSPDENSLSDIATLHTIKHITKEPKIYKFLDRGSDERQYNTPNLNLGVTAICRTKFNCFKEYHTSLDDLNFITLDGLRGGFNYARNLIENLEINKKYILTTICEPNLGSRGLIGTLSIKGSYNVEYKKLRTFLAYCNGKRIVIEIADILGVEARELKDIIEILLKFKLIKEVE</sequence>
<dbReference type="PIRSF" id="PIRSF015244">
    <property type="entry name" value="UCP015244"/>
    <property type="match status" value="1"/>
</dbReference>
<dbReference type="STRING" id="1660074.CVIC8964_0274"/>
<dbReference type="InterPro" id="IPR032622">
    <property type="entry name" value="UCP01524_HTH"/>
</dbReference>
<evidence type="ECO:0000259" key="1">
    <source>
        <dbReference type="Pfam" id="PF09940"/>
    </source>
</evidence>
<feature type="domain" description="DUF2172" evidence="1">
    <location>
        <begin position="61"/>
        <end position="152"/>
    </location>
</feature>
<accession>A0A1X9SZM5</accession>
<dbReference type="InterPro" id="IPR032589">
    <property type="entry name" value="DUF4910"/>
</dbReference>
<dbReference type="EMBL" id="CP018791">
    <property type="protein sequence ID" value="ARR01711.1"/>
    <property type="molecule type" value="Genomic_DNA"/>
</dbReference>
<evidence type="ECO:0000313" key="5">
    <source>
        <dbReference type="Proteomes" id="UP000194265"/>
    </source>
</evidence>
<dbReference type="InterPro" id="IPR032610">
    <property type="entry name" value="DUF2172"/>
</dbReference>
<feature type="domain" description="UCP01524 winged helix-turn-helix" evidence="2">
    <location>
        <begin position="360"/>
        <end position="429"/>
    </location>
</feature>
<dbReference type="Pfam" id="PF16254">
    <property type="entry name" value="DUF4910"/>
    <property type="match status" value="1"/>
</dbReference>
<gene>
    <name evidence="4" type="ORF">CVIC8964_0274</name>
</gene>
<evidence type="ECO:0000313" key="4">
    <source>
        <dbReference type="EMBL" id="ARR01711.1"/>
    </source>
</evidence>
<name>A0A1X9SZM5_9BACT</name>
<reference evidence="4 5" key="1">
    <citation type="journal article" date="2017" name="Genome Biol. Evol.">
        <title>Comparative Genomic Analysis Identifies a Campylobacter Clade Deficient in Selenium Metabolism.</title>
        <authorList>
            <person name="Miller W.G."/>
            <person name="Yee E."/>
            <person name="Lopes B.S."/>
            <person name="Chapman M.H."/>
            <person name="Huynh S."/>
            <person name="Bono J.L."/>
            <person name="Parker C.T."/>
            <person name="Strachan N.J.C."/>
            <person name="Forbes K.J."/>
        </authorList>
    </citation>
    <scope>NUCLEOTIDE SEQUENCE [LARGE SCALE GENOMIC DNA]</scope>
    <source>
        <strain evidence="4 5">RM8964</strain>
    </source>
</reference>
<dbReference type="SUPFAM" id="SSF53187">
    <property type="entry name" value="Zn-dependent exopeptidases"/>
    <property type="match status" value="1"/>
</dbReference>
<dbReference type="Gene3D" id="1.10.10.10">
    <property type="entry name" value="Winged helix-like DNA-binding domain superfamily/Winged helix DNA-binding domain"/>
    <property type="match status" value="1"/>
</dbReference>
<protein>
    <submittedName>
        <fullName evidence="4">Zn-peptidase, M28 family (DUF2172 domain)</fullName>
    </submittedName>
</protein>
<dbReference type="AlphaFoldDB" id="A0A1X9SZM5"/>
<dbReference type="Pfam" id="PF09940">
    <property type="entry name" value="DUF2172"/>
    <property type="match status" value="1"/>
</dbReference>
<dbReference type="InterPro" id="IPR012353">
    <property type="entry name" value="UCP015244"/>
</dbReference>
<organism evidence="4 5">
    <name type="scientific">Campylobacter vicugnae</name>
    <dbReference type="NCBI Taxonomy" id="1660076"/>
    <lineage>
        <taxon>Bacteria</taxon>
        <taxon>Pseudomonadati</taxon>
        <taxon>Campylobacterota</taxon>
        <taxon>Epsilonproteobacteria</taxon>
        <taxon>Campylobacterales</taxon>
        <taxon>Campylobacteraceae</taxon>
        <taxon>Campylobacter</taxon>
    </lineage>
</organism>
<dbReference type="Gene3D" id="3.50.30.90">
    <property type="match status" value="1"/>
</dbReference>
<evidence type="ECO:0000259" key="2">
    <source>
        <dbReference type="Pfam" id="PF16221"/>
    </source>
</evidence>
<dbReference type="Gene3D" id="3.40.630.10">
    <property type="entry name" value="Zn peptidases"/>
    <property type="match status" value="1"/>
</dbReference>
<proteinExistence type="predicted"/>
<evidence type="ECO:0000259" key="3">
    <source>
        <dbReference type="Pfam" id="PF16254"/>
    </source>
</evidence>